<gene>
    <name evidence="1" type="ORF">WDJ50_18510</name>
</gene>
<proteinExistence type="predicted"/>
<dbReference type="RefSeq" id="WP_339098262.1">
    <property type="nucleotide sequence ID" value="NZ_CP149785.1"/>
</dbReference>
<dbReference type="AlphaFoldDB" id="A0AAU6Q800"/>
<dbReference type="EMBL" id="CP149785">
    <property type="protein sequence ID" value="WYF46757.1"/>
    <property type="molecule type" value="Genomic_DNA"/>
</dbReference>
<name>A0AAU6Q800_9DEIO</name>
<reference evidence="1" key="1">
    <citation type="submission" date="2024-03" db="EMBL/GenBank/DDBJ databases">
        <title>Deinococcus weizhi sp. nov., isolated from human skin.</title>
        <authorList>
            <person name="Wei Z."/>
            <person name="Tian F."/>
            <person name="Yang C."/>
            <person name="Xin L.T."/>
            <person name="Wen Z.J."/>
            <person name="Lan K.C."/>
            <person name="Yu L."/>
            <person name="Zhe W."/>
            <person name="Dan F.D."/>
            <person name="Jun W."/>
            <person name="Rui Z."/>
            <person name="Yong X.J."/>
            <person name="Ting Y."/>
            <person name="Wei X."/>
            <person name="Xu Z.G."/>
            <person name="Xin Z."/>
            <person name="Dong F.G."/>
            <person name="Ni X.M."/>
            <person name="Zheng M.G."/>
            <person name="Chun Y."/>
            <person name="Qian W.X."/>
        </authorList>
    </citation>
    <scope>NUCLEOTIDE SEQUENCE</scope>
    <source>
        <strain evidence="1">VB142</strain>
        <plasmid evidence="1">p2</plasmid>
    </source>
</reference>
<protein>
    <submittedName>
        <fullName evidence="1">Uncharacterized protein</fullName>
    </submittedName>
</protein>
<keyword evidence="1" id="KW-0614">Plasmid</keyword>
<geneLocation type="plasmid" evidence="1">
    <name>p2</name>
</geneLocation>
<evidence type="ECO:0000313" key="1">
    <source>
        <dbReference type="EMBL" id="WYF46757.1"/>
    </source>
</evidence>
<sequence>MAENEVGVTVLTAGGWLKGIQVLPESWGPRVMEQAKGLRCEAEDLVVLRECWGQGWGADPAPFVILRRSAVLGIVVGSIT</sequence>
<accession>A0AAU6Q800</accession>
<organism evidence="1">
    <name type="scientific">Deinococcus sp. VB142</name>
    <dbReference type="NCBI Taxonomy" id="3112952"/>
    <lineage>
        <taxon>Bacteria</taxon>
        <taxon>Thermotogati</taxon>
        <taxon>Deinococcota</taxon>
        <taxon>Deinococci</taxon>
        <taxon>Deinococcales</taxon>
        <taxon>Deinococcaceae</taxon>
        <taxon>Deinococcus</taxon>
    </lineage>
</organism>